<proteinExistence type="predicted"/>
<reference evidence="1 2" key="1">
    <citation type="journal article" date="2023" name="Hortic Res">
        <title>Pangenome of water caltrop reveals structural variations and asymmetric subgenome divergence after allopolyploidization.</title>
        <authorList>
            <person name="Zhang X."/>
            <person name="Chen Y."/>
            <person name="Wang L."/>
            <person name="Yuan Y."/>
            <person name="Fang M."/>
            <person name="Shi L."/>
            <person name="Lu R."/>
            <person name="Comes H.P."/>
            <person name="Ma Y."/>
            <person name="Chen Y."/>
            <person name="Huang G."/>
            <person name="Zhou Y."/>
            <person name="Zheng Z."/>
            <person name="Qiu Y."/>
        </authorList>
    </citation>
    <scope>NUCLEOTIDE SEQUENCE [LARGE SCALE GENOMIC DNA]</scope>
    <source>
        <tissue evidence="1">Roots</tissue>
    </source>
</reference>
<dbReference type="PANTHER" id="PTHR48146:SF2">
    <property type="entry name" value="K-STIMULATED PYROPHOSPHATE-ENERGIZED SODIUM PUMP PROTEIN"/>
    <property type="match status" value="1"/>
</dbReference>
<dbReference type="AlphaFoldDB" id="A0AAN7QCK7"/>
<dbReference type="EMBL" id="JAXIOK010000008">
    <property type="protein sequence ID" value="KAK4763771.1"/>
    <property type="molecule type" value="Genomic_DNA"/>
</dbReference>
<evidence type="ECO:0000313" key="2">
    <source>
        <dbReference type="Proteomes" id="UP001345219"/>
    </source>
</evidence>
<organism evidence="1 2">
    <name type="scientific">Trapa incisa</name>
    <dbReference type="NCBI Taxonomy" id="236973"/>
    <lineage>
        <taxon>Eukaryota</taxon>
        <taxon>Viridiplantae</taxon>
        <taxon>Streptophyta</taxon>
        <taxon>Embryophyta</taxon>
        <taxon>Tracheophyta</taxon>
        <taxon>Spermatophyta</taxon>
        <taxon>Magnoliopsida</taxon>
        <taxon>eudicotyledons</taxon>
        <taxon>Gunneridae</taxon>
        <taxon>Pentapetalae</taxon>
        <taxon>rosids</taxon>
        <taxon>malvids</taxon>
        <taxon>Myrtales</taxon>
        <taxon>Lythraceae</taxon>
        <taxon>Trapa</taxon>
    </lineage>
</organism>
<evidence type="ECO:0000313" key="1">
    <source>
        <dbReference type="EMBL" id="KAK4763771.1"/>
    </source>
</evidence>
<dbReference type="Proteomes" id="UP001345219">
    <property type="component" value="Chromosome 11"/>
</dbReference>
<accession>A0AAN7QCK7</accession>
<name>A0AAN7QCK7_9MYRT</name>
<dbReference type="PANTHER" id="PTHR48146">
    <property type="entry name" value="K-STIMULATED PYROPHOSPHATE-ENERGIZED SODIUM PUMP PROTEIN"/>
    <property type="match status" value="1"/>
</dbReference>
<sequence length="123" mass="13751">MTIASTAPRSSAYLTALSQEIVEVSAGSQALASPSQRRHTLQELLADIALEIDDMARDIILSREEDVISPGDDSHLGQLCFYDVLADYYIQAPESGKPILHMIEQLWSRLFASHIFSLLFHKY</sequence>
<keyword evidence="2" id="KW-1185">Reference proteome</keyword>
<comment type="caution">
    <text evidence="1">The sequence shown here is derived from an EMBL/GenBank/DDBJ whole genome shotgun (WGS) entry which is preliminary data.</text>
</comment>
<protein>
    <submittedName>
        <fullName evidence="1">Uncharacterized protein</fullName>
    </submittedName>
</protein>
<gene>
    <name evidence="1" type="ORF">SAY87_013209</name>
</gene>